<dbReference type="PANTHER" id="PTHR23241">
    <property type="entry name" value="LATE EMBRYOGENESIS ABUNDANT PLANTS LEA-RELATED"/>
    <property type="match status" value="1"/>
</dbReference>
<evidence type="ECO:0000256" key="6">
    <source>
        <dbReference type="SAM" id="Phobius"/>
    </source>
</evidence>
<name>A0A9P4JP76_9PLEO</name>
<protein>
    <recommendedName>
        <fullName evidence="7">TMEM205-like domain-containing protein</fullName>
    </recommendedName>
</protein>
<dbReference type="AlphaFoldDB" id="A0A9P4JP76"/>
<dbReference type="OrthoDB" id="1641132at2759"/>
<organism evidence="8 9">
    <name type="scientific">Delitschia confertaspora ATCC 74209</name>
    <dbReference type="NCBI Taxonomy" id="1513339"/>
    <lineage>
        <taxon>Eukaryota</taxon>
        <taxon>Fungi</taxon>
        <taxon>Dikarya</taxon>
        <taxon>Ascomycota</taxon>
        <taxon>Pezizomycotina</taxon>
        <taxon>Dothideomycetes</taxon>
        <taxon>Pleosporomycetidae</taxon>
        <taxon>Pleosporales</taxon>
        <taxon>Delitschiaceae</taxon>
        <taxon>Delitschia</taxon>
    </lineage>
</organism>
<reference evidence="8" key="1">
    <citation type="journal article" date="2020" name="Stud. Mycol.">
        <title>101 Dothideomycetes genomes: a test case for predicting lifestyles and emergence of pathogens.</title>
        <authorList>
            <person name="Haridas S."/>
            <person name="Albert R."/>
            <person name="Binder M."/>
            <person name="Bloem J."/>
            <person name="Labutti K."/>
            <person name="Salamov A."/>
            <person name="Andreopoulos B."/>
            <person name="Baker S."/>
            <person name="Barry K."/>
            <person name="Bills G."/>
            <person name="Bluhm B."/>
            <person name="Cannon C."/>
            <person name="Castanera R."/>
            <person name="Culley D."/>
            <person name="Daum C."/>
            <person name="Ezra D."/>
            <person name="Gonzalez J."/>
            <person name="Henrissat B."/>
            <person name="Kuo A."/>
            <person name="Liang C."/>
            <person name="Lipzen A."/>
            <person name="Lutzoni F."/>
            <person name="Magnuson J."/>
            <person name="Mondo S."/>
            <person name="Nolan M."/>
            <person name="Ohm R."/>
            <person name="Pangilinan J."/>
            <person name="Park H.-J."/>
            <person name="Ramirez L."/>
            <person name="Alfaro M."/>
            <person name="Sun H."/>
            <person name="Tritt A."/>
            <person name="Yoshinaga Y."/>
            <person name="Zwiers L.-H."/>
            <person name="Turgeon B."/>
            <person name="Goodwin S."/>
            <person name="Spatafora J."/>
            <person name="Crous P."/>
            <person name="Grigoriev I."/>
        </authorList>
    </citation>
    <scope>NUCLEOTIDE SEQUENCE</scope>
    <source>
        <strain evidence="8">ATCC 74209</strain>
    </source>
</reference>
<evidence type="ECO:0000313" key="9">
    <source>
        <dbReference type="Proteomes" id="UP000799536"/>
    </source>
</evidence>
<feature type="transmembrane region" description="Helical" evidence="6">
    <location>
        <begin position="15"/>
        <end position="40"/>
    </location>
</feature>
<evidence type="ECO:0000256" key="2">
    <source>
        <dbReference type="ARBA" id="ARBA00022692"/>
    </source>
</evidence>
<evidence type="ECO:0000256" key="4">
    <source>
        <dbReference type="ARBA" id="ARBA00023136"/>
    </source>
</evidence>
<dbReference type="InterPro" id="IPR025423">
    <property type="entry name" value="TMEM205-like"/>
</dbReference>
<comment type="subcellular location">
    <subcellularLocation>
        <location evidence="1">Membrane</location>
    </subcellularLocation>
</comment>
<evidence type="ECO:0000256" key="5">
    <source>
        <dbReference type="SAM" id="MobiDB-lite"/>
    </source>
</evidence>
<evidence type="ECO:0000256" key="1">
    <source>
        <dbReference type="ARBA" id="ARBA00004370"/>
    </source>
</evidence>
<keyword evidence="9" id="KW-1185">Reference proteome</keyword>
<feature type="domain" description="TMEM205-like" evidence="7">
    <location>
        <begin position="16"/>
        <end position="135"/>
    </location>
</feature>
<proteinExistence type="predicted"/>
<feature type="transmembrane region" description="Helical" evidence="6">
    <location>
        <begin position="52"/>
        <end position="71"/>
    </location>
</feature>
<feature type="region of interest" description="Disordered" evidence="5">
    <location>
        <begin position="130"/>
        <end position="150"/>
    </location>
</feature>
<comment type="caution">
    <text evidence="8">The sequence shown here is derived from an EMBL/GenBank/DDBJ whole genome shotgun (WGS) entry which is preliminary data.</text>
</comment>
<dbReference type="InterPro" id="IPR053009">
    <property type="entry name" value="Xanthocillin_Biosynth-Assoc"/>
</dbReference>
<dbReference type="EMBL" id="ML993960">
    <property type="protein sequence ID" value="KAF2201821.1"/>
    <property type="molecule type" value="Genomic_DNA"/>
</dbReference>
<gene>
    <name evidence="8" type="ORF">GQ43DRAFT_440246</name>
</gene>
<sequence length="192" mass="21090">MSSLSTFTNPITYHILSYGVLLGSTLYQSFLAGIIAFRVLPRPQFSTLQQHTFPVYFLLQTIVPALLLLTHPSGPAKLLSYINPLGAPSSPSYLNATSPTEKLSAVLIAIMFISGLVNWWVVGPATTKTMRERKHQETRDGKKSYDAPPHSKEMQALNKKFGMLHGVSSLVNLVAVVAEVWYAGVLGEGLRF</sequence>
<accession>A0A9P4JP76</accession>
<evidence type="ECO:0000256" key="3">
    <source>
        <dbReference type="ARBA" id="ARBA00022989"/>
    </source>
</evidence>
<dbReference type="GO" id="GO:0016020">
    <property type="term" value="C:membrane"/>
    <property type="evidence" value="ECO:0007669"/>
    <property type="project" value="UniProtKB-SubCell"/>
</dbReference>
<feature type="compositionally biased region" description="Basic and acidic residues" evidence="5">
    <location>
        <begin position="134"/>
        <end position="150"/>
    </location>
</feature>
<keyword evidence="4 6" id="KW-0472">Membrane</keyword>
<feature type="transmembrane region" description="Helical" evidence="6">
    <location>
        <begin position="103"/>
        <end position="122"/>
    </location>
</feature>
<keyword evidence="2 6" id="KW-0812">Transmembrane</keyword>
<dbReference type="Proteomes" id="UP000799536">
    <property type="component" value="Unassembled WGS sequence"/>
</dbReference>
<dbReference type="PANTHER" id="PTHR23241:SF106">
    <property type="entry name" value="DUF4149 DOMAIN-CONTAINING PROTEIN"/>
    <property type="match status" value="1"/>
</dbReference>
<dbReference type="Pfam" id="PF13664">
    <property type="entry name" value="DUF4149"/>
    <property type="match status" value="1"/>
</dbReference>
<evidence type="ECO:0000259" key="7">
    <source>
        <dbReference type="Pfam" id="PF13664"/>
    </source>
</evidence>
<keyword evidence="3 6" id="KW-1133">Transmembrane helix</keyword>
<evidence type="ECO:0000313" key="8">
    <source>
        <dbReference type="EMBL" id="KAF2201821.1"/>
    </source>
</evidence>
<feature type="transmembrane region" description="Helical" evidence="6">
    <location>
        <begin position="161"/>
        <end position="183"/>
    </location>
</feature>